<dbReference type="Pfam" id="PF03372">
    <property type="entry name" value="Exo_endo_phos"/>
    <property type="match status" value="1"/>
</dbReference>
<organism evidence="3 4">
    <name type="scientific">Thermasporomyces composti</name>
    <dbReference type="NCBI Taxonomy" id="696763"/>
    <lineage>
        <taxon>Bacteria</taxon>
        <taxon>Bacillati</taxon>
        <taxon>Actinomycetota</taxon>
        <taxon>Actinomycetes</taxon>
        <taxon>Propionibacteriales</taxon>
        <taxon>Nocardioidaceae</taxon>
        <taxon>Thermasporomyces</taxon>
    </lineage>
</organism>
<feature type="signal peptide" evidence="1">
    <location>
        <begin position="1"/>
        <end position="34"/>
    </location>
</feature>
<keyword evidence="3" id="KW-0540">Nuclease</keyword>
<dbReference type="EMBL" id="QTUC01000001">
    <property type="protein sequence ID" value="REF36377.1"/>
    <property type="molecule type" value="Genomic_DNA"/>
</dbReference>
<dbReference type="GO" id="GO:0016020">
    <property type="term" value="C:membrane"/>
    <property type="evidence" value="ECO:0007669"/>
    <property type="project" value="GOC"/>
</dbReference>
<evidence type="ECO:0000313" key="3">
    <source>
        <dbReference type="EMBL" id="REF36377.1"/>
    </source>
</evidence>
<dbReference type="GO" id="GO:0006506">
    <property type="term" value="P:GPI anchor biosynthetic process"/>
    <property type="evidence" value="ECO:0007669"/>
    <property type="project" value="TreeGrafter"/>
</dbReference>
<comment type="caution">
    <text evidence="3">The sequence shown here is derived from an EMBL/GenBank/DDBJ whole genome shotgun (WGS) entry which is preliminary data.</text>
</comment>
<keyword evidence="3" id="KW-0378">Hydrolase</keyword>
<dbReference type="PROSITE" id="PS51318">
    <property type="entry name" value="TAT"/>
    <property type="match status" value="1"/>
</dbReference>
<evidence type="ECO:0000313" key="4">
    <source>
        <dbReference type="Proteomes" id="UP000256485"/>
    </source>
</evidence>
<dbReference type="InterPro" id="IPR005135">
    <property type="entry name" value="Endo/exonuclease/phosphatase"/>
</dbReference>
<reference evidence="3 4" key="1">
    <citation type="submission" date="2018-08" db="EMBL/GenBank/DDBJ databases">
        <title>Sequencing the genomes of 1000 actinobacteria strains.</title>
        <authorList>
            <person name="Klenk H.-P."/>
        </authorList>
    </citation>
    <scope>NUCLEOTIDE SEQUENCE [LARGE SCALE GENOMIC DNA]</scope>
    <source>
        <strain evidence="3 4">DSM 22891</strain>
    </source>
</reference>
<dbReference type="PANTHER" id="PTHR14859:SF15">
    <property type="entry name" value="ENDONUCLEASE_EXONUCLEASE_PHOSPHATASE DOMAIN-CONTAINING PROTEIN"/>
    <property type="match status" value="1"/>
</dbReference>
<feature type="domain" description="Endonuclease/exonuclease/phosphatase" evidence="2">
    <location>
        <begin position="53"/>
        <end position="274"/>
    </location>
</feature>
<gene>
    <name evidence="3" type="ORF">DFJ64_1784</name>
</gene>
<dbReference type="OrthoDB" id="155529at2"/>
<dbReference type="GO" id="GO:0004527">
    <property type="term" value="F:exonuclease activity"/>
    <property type="evidence" value="ECO:0007669"/>
    <property type="project" value="UniProtKB-KW"/>
</dbReference>
<feature type="chain" id="PRO_5017710691" evidence="1">
    <location>
        <begin position="35"/>
        <end position="287"/>
    </location>
</feature>
<sequence>MRRSHLSRRRLLGIGATAGAAGLGSALPTTPAVAAEHGMAAARTRRRHAIRIATFNIHHGAGPDDVLDLEHTAEVIAATDADVVAVQEVDRHFRDRSDWKDQAGELARMLAMRVVFGANIDLDPLEPGQPRRQYGCAILTQGAILSWRNTWLPKYPTSEQRGLLEAVVQIHGTRLRVATTHMQHTDDAEWQEQADAIVDLLAGSPEPVFLTGDTNAVPEFPGMTTFTSRFTDVWAAVGIGEGLTTSHWRFDYIFTPPNADIRHAWLICTDASDHLPLVADVVLPETR</sequence>
<dbReference type="Proteomes" id="UP000256485">
    <property type="component" value="Unassembled WGS sequence"/>
</dbReference>
<keyword evidence="4" id="KW-1185">Reference proteome</keyword>
<dbReference type="InterPro" id="IPR051916">
    <property type="entry name" value="GPI-anchor_lipid_remodeler"/>
</dbReference>
<dbReference type="Gene3D" id="3.60.10.10">
    <property type="entry name" value="Endonuclease/exonuclease/phosphatase"/>
    <property type="match status" value="1"/>
</dbReference>
<protein>
    <submittedName>
        <fullName evidence="3">Endonuclease/exonuclease/phosphatase family metal-dependent hydrolase</fullName>
    </submittedName>
</protein>
<dbReference type="RefSeq" id="WP_115850026.1">
    <property type="nucleotide sequence ID" value="NZ_QTUC01000001.1"/>
</dbReference>
<evidence type="ECO:0000256" key="1">
    <source>
        <dbReference type="SAM" id="SignalP"/>
    </source>
</evidence>
<dbReference type="PANTHER" id="PTHR14859">
    <property type="entry name" value="CALCOFLUOR WHITE HYPERSENSITIVE PROTEIN PRECURSOR"/>
    <property type="match status" value="1"/>
</dbReference>
<name>A0A3D9V4E5_THECX</name>
<proteinExistence type="predicted"/>
<accession>A0A3D9V4E5</accession>
<dbReference type="SUPFAM" id="SSF56219">
    <property type="entry name" value="DNase I-like"/>
    <property type="match status" value="1"/>
</dbReference>
<dbReference type="AlphaFoldDB" id="A0A3D9V4E5"/>
<dbReference type="InterPro" id="IPR006311">
    <property type="entry name" value="TAT_signal"/>
</dbReference>
<dbReference type="GO" id="GO:0004519">
    <property type="term" value="F:endonuclease activity"/>
    <property type="evidence" value="ECO:0007669"/>
    <property type="project" value="UniProtKB-KW"/>
</dbReference>
<dbReference type="InterPro" id="IPR036691">
    <property type="entry name" value="Endo/exonu/phosph_ase_sf"/>
</dbReference>
<keyword evidence="3" id="KW-0269">Exonuclease</keyword>
<keyword evidence="1" id="KW-0732">Signal</keyword>
<keyword evidence="3" id="KW-0255">Endonuclease</keyword>
<evidence type="ECO:0000259" key="2">
    <source>
        <dbReference type="Pfam" id="PF03372"/>
    </source>
</evidence>